<dbReference type="GO" id="GO:0008776">
    <property type="term" value="F:acetate kinase activity"/>
    <property type="evidence" value="ECO:0007669"/>
    <property type="project" value="TreeGrafter"/>
</dbReference>
<dbReference type="GO" id="GO:0006083">
    <property type="term" value="P:acetate metabolic process"/>
    <property type="evidence" value="ECO:0007669"/>
    <property type="project" value="TreeGrafter"/>
</dbReference>
<dbReference type="PIRSF" id="PIRSF036458">
    <property type="entry name" value="Butyrate_kin"/>
    <property type="match status" value="1"/>
</dbReference>
<dbReference type="Proteomes" id="UP001209317">
    <property type="component" value="Unassembled WGS sequence"/>
</dbReference>
<evidence type="ECO:0000256" key="5">
    <source>
        <dbReference type="ARBA" id="ARBA00022741"/>
    </source>
</evidence>
<comment type="similarity">
    <text evidence="2 9 10">Belongs to the acetokinase family.</text>
</comment>
<dbReference type="PROSITE" id="PS01075">
    <property type="entry name" value="ACETATE_KINASE_1"/>
    <property type="match status" value="1"/>
</dbReference>
<dbReference type="AlphaFoldDB" id="A0AAE3LR08"/>
<evidence type="ECO:0000313" key="12">
    <source>
        <dbReference type="Proteomes" id="UP001209317"/>
    </source>
</evidence>
<keyword evidence="7 9" id="KW-0067">ATP-binding</keyword>
<dbReference type="PANTHER" id="PTHR21060">
    <property type="entry name" value="ACETATE KINASE"/>
    <property type="match status" value="1"/>
</dbReference>
<dbReference type="InterPro" id="IPR023865">
    <property type="entry name" value="Aliphatic_acid_kinase_CS"/>
</dbReference>
<evidence type="ECO:0000256" key="2">
    <source>
        <dbReference type="ARBA" id="ARBA00008748"/>
    </source>
</evidence>
<evidence type="ECO:0000256" key="4">
    <source>
        <dbReference type="ARBA" id="ARBA00022679"/>
    </source>
</evidence>
<sequence>MKNYKILVINPGSTSTKVAVFDSELCMLSENIFHPKDQLAAFASIADQHDFRKTTILTVLGKAGIALQDIDAVIGRGGLLKPIESGVYKVSSALLRDLHLGTKGQHASNLGGILANDIAKASGCAEAYIADPPVVDELQDVARISGLPELPNASIFHALNQKSVSRNYAESIGKRYEDLNLIVAHLGGGITVGTHKNGKVIDVNNGLNGTGPFAPERAGTLPCGDLIDLCFSGKYSLDEMRSKITGKGGIVAHEGTTRIQDVRDKADNGDAHAALLLDAMAYNIGKSIGAAATVLHGKVDAVIITGGVAYDEKIVAYISRMISFIAPIVVMPGEDEMKALAQSALNVLLGKVLPKEY</sequence>
<dbReference type="EC" id="2.7.2.7" evidence="9"/>
<dbReference type="PRINTS" id="PR00471">
    <property type="entry name" value="ACETATEKNASE"/>
</dbReference>
<evidence type="ECO:0000256" key="9">
    <source>
        <dbReference type="HAMAP-Rule" id="MF_00542"/>
    </source>
</evidence>
<evidence type="ECO:0000313" key="11">
    <source>
        <dbReference type="EMBL" id="MCU7694995.1"/>
    </source>
</evidence>
<organism evidence="11 12">
    <name type="scientific">Haoranjiania flava</name>
    <dbReference type="NCBI Taxonomy" id="1856322"/>
    <lineage>
        <taxon>Bacteria</taxon>
        <taxon>Pseudomonadati</taxon>
        <taxon>Bacteroidota</taxon>
        <taxon>Chitinophagia</taxon>
        <taxon>Chitinophagales</taxon>
        <taxon>Chitinophagaceae</taxon>
        <taxon>Haoranjiania</taxon>
    </lineage>
</organism>
<reference evidence="11" key="1">
    <citation type="submission" date="2022-10" db="EMBL/GenBank/DDBJ databases">
        <authorList>
            <person name="Kim H.S."/>
            <person name="Kim J.-S."/>
            <person name="Suh M.K."/>
            <person name="Eom M.K."/>
            <person name="Lee J.-S."/>
        </authorList>
    </citation>
    <scope>NUCLEOTIDE SEQUENCE</scope>
    <source>
        <strain evidence="11">LIP-5</strain>
    </source>
</reference>
<dbReference type="PANTHER" id="PTHR21060:SF3">
    <property type="entry name" value="BUTYRATE KINASE 2-RELATED"/>
    <property type="match status" value="1"/>
</dbReference>
<dbReference type="InterPro" id="IPR011245">
    <property type="entry name" value="Butyrate_kin"/>
</dbReference>
<evidence type="ECO:0000256" key="6">
    <source>
        <dbReference type="ARBA" id="ARBA00022777"/>
    </source>
</evidence>
<proteinExistence type="inferred from homology"/>
<keyword evidence="6 9" id="KW-0418">Kinase</keyword>
<dbReference type="Gene3D" id="3.30.420.40">
    <property type="match status" value="2"/>
</dbReference>
<accession>A0AAE3LR08</accession>
<protein>
    <recommendedName>
        <fullName evidence="9">Probable butyrate kinase</fullName>
        <shortName evidence="9">BK</shortName>
        <ecNumber evidence="9">2.7.2.7</ecNumber>
    </recommendedName>
    <alternativeName>
        <fullName evidence="9">Branched-chain carboxylic acid kinase</fullName>
    </alternativeName>
</protein>
<dbReference type="InterPro" id="IPR043129">
    <property type="entry name" value="ATPase_NBD"/>
</dbReference>
<keyword evidence="5 9" id="KW-0547">Nucleotide-binding</keyword>
<dbReference type="Pfam" id="PF00871">
    <property type="entry name" value="Acetate_kinase"/>
    <property type="match status" value="1"/>
</dbReference>
<keyword evidence="3 9" id="KW-0963">Cytoplasm</keyword>
<dbReference type="RefSeq" id="WP_263038480.1">
    <property type="nucleotide sequence ID" value="NZ_JAOTPL010000016.1"/>
</dbReference>
<keyword evidence="12" id="KW-1185">Reference proteome</keyword>
<comment type="subcellular location">
    <subcellularLocation>
        <location evidence="1 9">Cytoplasm</location>
    </subcellularLocation>
</comment>
<dbReference type="InterPro" id="IPR000890">
    <property type="entry name" value="Aliphatic_acid_kin_short-chain"/>
</dbReference>
<dbReference type="CDD" id="cd24011">
    <property type="entry name" value="ASKHA_NBD_BK"/>
    <property type="match status" value="1"/>
</dbReference>
<dbReference type="HAMAP" id="MF_00542">
    <property type="entry name" value="Butyrate_kinase"/>
    <property type="match status" value="1"/>
</dbReference>
<dbReference type="GO" id="GO:0005737">
    <property type="term" value="C:cytoplasm"/>
    <property type="evidence" value="ECO:0007669"/>
    <property type="project" value="UniProtKB-SubCell"/>
</dbReference>
<comment type="caution">
    <text evidence="11">The sequence shown here is derived from an EMBL/GenBank/DDBJ whole genome shotgun (WGS) entry which is preliminary data.</text>
</comment>
<dbReference type="PROSITE" id="PS01076">
    <property type="entry name" value="ACETATE_KINASE_2"/>
    <property type="match status" value="1"/>
</dbReference>
<dbReference type="GO" id="GO:0047761">
    <property type="term" value="F:butyrate kinase activity"/>
    <property type="evidence" value="ECO:0007669"/>
    <property type="project" value="UniProtKB-UniRule"/>
</dbReference>
<evidence type="ECO:0000256" key="7">
    <source>
        <dbReference type="ARBA" id="ARBA00022840"/>
    </source>
</evidence>
<evidence type="ECO:0000256" key="1">
    <source>
        <dbReference type="ARBA" id="ARBA00004496"/>
    </source>
</evidence>
<evidence type="ECO:0000256" key="8">
    <source>
        <dbReference type="ARBA" id="ARBA00048596"/>
    </source>
</evidence>
<gene>
    <name evidence="9 11" type="primary">buk</name>
    <name evidence="11" type="ORF">OD355_10745</name>
</gene>
<keyword evidence="4 9" id="KW-0808">Transferase</keyword>
<dbReference type="SUPFAM" id="SSF53067">
    <property type="entry name" value="Actin-like ATPase domain"/>
    <property type="match status" value="2"/>
</dbReference>
<dbReference type="NCBIfam" id="NF002834">
    <property type="entry name" value="PRK03011.1-5"/>
    <property type="match status" value="1"/>
</dbReference>
<name>A0AAE3LR08_9BACT</name>
<dbReference type="GO" id="GO:0005524">
    <property type="term" value="F:ATP binding"/>
    <property type="evidence" value="ECO:0007669"/>
    <property type="project" value="UniProtKB-KW"/>
</dbReference>
<evidence type="ECO:0000256" key="10">
    <source>
        <dbReference type="RuleBase" id="RU003835"/>
    </source>
</evidence>
<evidence type="ECO:0000256" key="3">
    <source>
        <dbReference type="ARBA" id="ARBA00022490"/>
    </source>
</evidence>
<comment type="catalytic activity">
    <reaction evidence="8 9">
        <text>butanoate + ATP = butanoyl phosphate + ADP</text>
        <dbReference type="Rhea" id="RHEA:13585"/>
        <dbReference type="ChEBI" id="CHEBI:17968"/>
        <dbReference type="ChEBI" id="CHEBI:30616"/>
        <dbReference type="ChEBI" id="CHEBI:58079"/>
        <dbReference type="ChEBI" id="CHEBI:456216"/>
        <dbReference type="EC" id="2.7.2.7"/>
    </reaction>
</comment>
<dbReference type="NCBIfam" id="TIGR02707">
    <property type="entry name" value="butyr_kinase"/>
    <property type="match status" value="1"/>
</dbReference>
<dbReference type="EMBL" id="JAOTPL010000016">
    <property type="protein sequence ID" value="MCU7694995.1"/>
    <property type="molecule type" value="Genomic_DNA"/>
</dbReference>